<dbReference type="CDD" id="cd00387">
    <property type="entry name" value="Ribosomal_L7_L12"/>
    <property type="match status" value="1"/>
</dbReference>
<dbReference type="GO" id="GO:0006412">
    <property type="term" value="P:translation"/>
    <property type="evidence" value="ECO:0007669"/>
    <property type="project" value="UniProtKB-UniRule"/>
</dbReference>
<protein>
    <recommendedName>
        <fullName evidence="4">Large ribosomal subunit protein bL12</fullName>
    </recommendedName>
</protein>
<dbReference type="InterPro" id="IPR014719">
    <property type="entry name" value="Ribosomal_bL12_C/ClpS-like"/>
</dbReference>
<dbReference type="InterPro" id="IPR036235">
    <property type="entry name" value="Ribosomal_bL12_oligo_N_sf"/>
</dbReference>
<accession>A0A2M8L8P5</accession>
<dbReference type="InterPro" id="IPR013823">
    <property type="entry name" value="Ribosomal_bL12_C"/>
</dbReference>
<dbReference type="Pfam" id="PF16320">
    <property type="entry name" value="Ribosomal_L12_N"/>
    <property type="match status" value="1"/>
</dbReference>
<comment type="subunit">
    <text evidence="4">Homodimer. Part of the ribosomal stalk of the 50S ribosomal subunit. Forms a multimeric L10(L12)X complex, where L10 forms an elongated spine to which 2 to 4 L12 dimers bind in a sequential fashion. Binds GTP-bound translation factors.</text>
</comment>
<feature type="domain" description="Large ribosomal subunit protein bL12 C-terminal" evidence="5">
    <location>
        <begin position="76"/>
        <end position="141"/>
    </location>
</feature>
<keyword evidence="3 4" id="KW-0687">Ribonucleoprotein</keyword>
<evidence type="ECO:0000313" key="8">
    <source>
        <dbReference type="Proteomes" id="UP000230603"/>
    </source>
</evidence>
<reference evidence="8" key="1">
    <citation type="submission" date="2017-09" db="EMBL/GenBank/DDBJ databases">
        <title>Depth-based differentiation of microbial function through sediment-hosted aquifers and enrichment of novel symbionts in the deep terrestrial subsurface.</title>
        <authorList>
            <person name="Probst A.J."/>
            <person name="Ladd B."/>
            <person name="Jarett J.K."/>
            <person name="Geller-Mcgrath D.E."/>
            <person name="Sieber C.M.K."/>
            <person name="Emerson J.B."/>
            <person name="Anantharaman K."/>
            <person name="Thomas B.C."/>
            <person name="Malmstrom R."/>
            <person name="Stieglmeier M."/>
            <person name="Klingl A."/>
            <person name="Woyke T."/>
            <person name="Ryan C.M."/>
            <person name="Banfield J.F."/>
        </authorList>
    </citation>
    <scope>NUCLEOTIDE SEQUENCE [LARGE SCALE GENOMIC DNA]</scope>
</reference>
<dbReference type="AlphaFoldDB" id="A0A2M8L8P5"/>
<evidence type="ECO:0000256" key="2">
    <source>
        <dbReference type="ARBA" id="ARBA00022980"/>
    </source>
</evidence>
<dbReference type="PANTHER" id="PTHR45987">
    <property type="entry name" value="39S RIBOSOMAL PROTEIN L12"/>
    <property type="match status" value="1"/>
</dbReference>
<dbReference type="NCBIfam" id="TIGR00855">
    <property type="entry name" value="L12"/>
    <property type="match status" value="1"/>
</dbReference>
<dbReference type="GO" id="GO:0003735">
    <property type="term" value="F:structural constituent of ribosome"/>
    <property type="evidence" value="ECO:0007669"/>
    <property type="project" value="InterPro"/>
</dbReference>
<dbReference type="GO" id="GO:0022625">
    <property type="term" value="C:cytosolic large ribosomal subunit"/>
    <property type="evidence" value="ECO:0007669"/>
    <property type="project" value="TreeGrafter"/>
</dbReference>
<proteinExistence type="inferred from homology"/>
<dbReference type="PANTHER" id="PTHR45987:SF4">
    <property type="entry name" value="LARGE RIBOSOMAL SUBUNIT PROTEIN BL12M"/>
    <property type="match status" value="1"/>
</dbReference>
<dbReference type="InterPro" id="IPR000206">
    <property type="entry name" value="Ribosomal_bL12"/>
</dbReference>
<dbReference type="Pfam" id="PF00542">
    <property type="entry name" value="Ribosomal_L12"/>
    <property type="match status" value="1"/>
</dbReference>
<comment type="function">
    <text evidence="4">Forms part of the ribosomal stalk which helps the ribosome interact with GTP-bound translation factors. Is thus essential for accurate translation.</text>
</comment>
<comment type="similarity">
    <text evidence="1 4">Belongs to the bacterial ribosomal protein bL12 family.</text>
</comment>
<dbReference type="InterPro" id="IPR008932">
    <property type="entry name" value="Ribosomal_bL12_oligo"/>
</dbReference>
<sequence>MPEETKKENKKIEVPEKFKTFVEQIEKMSVLDLSELVKVLEERFGVSAQSMMAAMPSQAGTGDASAGAEDADSLKTVELKATGDQKIQVIKIVREVLELGLKEAKDLVDSVPKIIKEGLKPEEAEELKKRLEEAGATVELK</sequence>
<gene>
    <name evidence="4" type="primary">rplL</name>
    <name evidence="7" type="ORF">COV00_02100</name>
</gene>
<dbReference type="FunFam" id="3.30.1390.10:FF:000001">
    <property type="entry name" value="50S ribosomal protein L7/L12"/>
    <property type="match status" value="1"/>
</dbReference>
<keyword evidence="2 4" id="KW-0689">Ribosomal protein</keyword>
<dbReference type="SUPFAM" id="SSF54736">
    <property type="entry name" value="ClpS-like"/>
    <property type="match status" value="1"/>
</dbReference>
<dbReference type="EMBL" id="PFEP01000030">
    <property type="protein sequence ID" value="PJE72970.1"/>
    <property type="molecule type" value="Genomic_DNA"/>
</dbReference>
<feature type="domain" description="Large ribosomal subunit protein bL12 oligomerization" evidence="6">
    <location>
        <begin position="19"/>
        <end position="64"/>
    </location>
</feature>
<evidence type="ECO:0000256" key="4">
    <source>
        <dbReference type="HAMAP-Rule" id="MF_00368"/>
    </source>
</evidence>
<dbReference type="SUPFAM" id="SSF48300">
    <property type="entry name" value="Ribosomal protein L7/12, oligomerisation (N-terminal) domain"/>
    <property type="match status" value="1"/>
</dbReference>
<organism evidence="7 8">
    <name type="scientific">Candidatus Tagabacteria bacterium CG10_big_fil_rev_8_21_14_0_10_40_13</name>
    <dbReference type="NCBI Taxonomy" id="1975022"/>
    <lineage>
        <taxon>Bacteria</taxon>
        <taxon>Candidatus Tagaibacteriota</taxon>
    </lineage>
</organism>
<name>A0A2M8L8P5_9BACT</name>
<dbReference type="Gene3D" id="3.30.1390.10">
    <property type="match status" value="1"/>
</dbReference>
<evidence type="ECO:0000313" key="7">
    <source>
        <dbReference type="EMBL" id="PJE72970.1"/>
    </source>
</evidence>
<evidence type="ECO:0000256" key="1">
    <source>
        <dbReference type="ARBA" id="ARBA00007197"/>
    </source>
</evidence>
<evidence type="ECO:0000256" key="3">
    <source>
        <dbReference type="ARBA" id="ARBA00023274"/>
    </source>
</evidence>
<dbReference type="Gene3D" id="1.20.5.710">
    <property type="entry name" value="Single helix bin"/>
    <property type="match status" value="1"/>
</dbReference>
<dbReference type="HAMAP" id="MF_00368">
    <property type="entry name" value="Ribosomal_bL12"/>
    <property type="match status" value="1"/>
</dbReference>
<dbReference type="GO" id="GO:0003729">
    <property type="term" value="F:mRNA binding"/>
    <property type="evidence" value="ECO:0007669"/>
    <property type="project" value="TreeGrafter"/>
</dbReference>
<comment type="caution">
    <text evidence="7">The sequence shown here is derived from an EMBL/GenBank/DDBJ whole genome shotgun (WGS) entry which is preliminary data.</text>
</comment>
<dbReference type="Proteomes" id="UP000230603">
    <property type="component" value="Unassembled WGS sequence"/>
</dbReference>
<evidence type="ECO:0000259" key="6">
    <source>
        <dbReference type="Pfam" id="PF16320"/>
    </source>
</evidence>
<evidence type="ECO:0000259" key="5">
    <source>
        <dbReference type="Pfam" id="PF00542"/>
    </source>
</evidence>